<sequence length="474" mass="53152">MVKNNGCSLSTFERNKYFYSKLLTVRDFELEQRYGIEKNHLINRLILGEGIVCGLEIELKEQQETDLLSVSLTPGVALDRCGCEIVVSKTKSEQLEIKSPGKKYIYIEYDERSKEPVADLANGSADESEGRYNRIEESYSLSLSSEAPPTKDSDTEDSDTEDSDTENSDSEMTAESLDELVRQYHNQALKTCSRNKYDQIPLAVVDISEGGEATLNEEETQKYRPVLRSNPMLYDLLSHVYDLTKEAIATPRIDANSFISSDESITITPTEEPQQFDFTLASGMTEPSTQNRSRVFTGKEVLELTTNEELPKGSLQPVTVEINELNPEEPFSVMLAPLLPATVPPVFTPTLGEQDNKSGLRFVFGSHPELPRTYVAYVPQPYNKSFEIHGCDPNLSELDLKEVEVVYWVIAGAKAPSLRDRILELLANNPEGMTMTAISRELDVERSSVDTELDKLVNEGAIERSGRSRYILVE</sequence>
<dbReference type="RefSeq" id="WP_027841932.1">
    <property type="nucleotide sequence ID" value="NZ_LMTZ01000117.1"/>
</dbReference>
<dbReference type="InterPro" id="IPR036390">
    <property type="entry name" value="WH_DNA-bd_sf"/>
</dbReference>
<evidence type="ECO:0000313" key="5">
    <source>
        <dbReference type="Proteomes" id="UP000053372"/>
    </source>
</evidence>
<organism evidence="4 5">
    <name type="scientific">Mastigocoleus testarum BC008</name>
    <dbReference type="NCBI Taxonomy" id="371196"/>
    <lineage>
        <taxon>Bacteria</taxon>
        <taxon>Bacillati</taxon>
        <taxon>Cyanobacteriota</taxon>
        <taxon>Cyanophyceae</taxon>
        <taxon>Nostocales</taxon>
        <taxon>Hapalosiphonaceae</taxon>
        <taxon>Mastigocoleus</taxon>
    </lineage>
</organism>
<evidence type="ECO:0000313" key="3">
    <source>
        <dbReference type="EMBL" id="KST62192.1"/>
    </source>
</evidence>
<evidence type="ECO:0000256" key="1">
    <source>
        <dbReference type="SAM" id="MobiDB-lite"/>
    </source>
</evidence>
<dbReference type="InterPro" id="IPR005471">
    <property type="entry name" value="Tscrpt_reg_IclR_N"/>
</dbReference>
<reference evidence="4 5" key="1">
    <citation type="journal article" date="2015" name="Genome Announc.">
        <title>Draft Genome of the Euendolithic (true boring) Cyanobacterium Mastigocoleus testarum strain BC008.</title>
        <authorList>
            <person name="Guida B.S."/>
            <person name="Garcia-Pichel F."/>
        </authorList>
    </citation>
    <scope>NUCLEOTIDE SEQUENCE [LARGE SCALE GENOMIC DNA]</scope>
    <source>
        <strain evidence="4 5">BC008</strain>
    </source>
</reference>
<dbReference type="SUPFAM" id="SSF46785">
    <property type="entry name" value="Winged helix' DNA-binding domain"/>
    <property type="match status" value="1"/>
</dbReference>
<accession>A0A0V7ZKN9</accession>
<feature type="compositionally biased region" description="Acidic residues" evidence="1">
    <location>
        <begin position="154"/>
        <end position="169"/>
    </location>
</feature>
<dbReference type="InterPro" id="IPR036388">
    <property type="entry name" value="WH-like_DNA-bd_sf"/>
</dbReference>
<evidence type="ECO:0000313" key="4">
    <source>
        <dbReference type="EMBL" id="KST64822.1"/>
    </source>
</evidence>
<dbReference type="Pfam" id="PF09339">
    <property type="entry name" value="HTH_IclR"/>
    <property type="match status" value="1"/>
</dbReference>
<dbReference type="EMBL" id="LMTZ01000117">
    <property type="protein sequence ID" value="KST64822.1"/>
    <property type="molecule type" value="Genomic_DNA"/>
</dbReference>
<comment type="caution">
    <text evidence="4">The sequence shown here is derived from an EMBL/GenBank/DDBJ whole genome shotgun (WGS) entry which is preliminary data.</text>
</comment>
<proteinExistence type="predicted"/>
<dbReference type="Proteomes" id="UP000053372">
    <property type="component" value="Unassembled WGS sequence"/>
</dbReference>
<dbReference type="OrthoDB" id="2643721at2"/>
<dbReference type="GO" id="GO:0006355">
    <property type="term" value="P:regulation of DNA-templated transcription"/>
    <property type="evidence" value="ECO:0007669"/>
    <property type="project" value="InterPro"/>
</dbReference>
<evidence type="ECO:0000259" key="2">
    <source>
        <dbReference type="Pfam" id="PF09339"/>
    </source>
</evidence>
<gene>
    <name evidence="4" type="ORF">BC008_18580</name>
    <name evidence="3" type="ORF">BC008_37750</name>
</gene>
<dbReference type="Gene3D" id="1.10.10.10">
    <property type="entry name" value="Winged helix-like DNA-binding domain superfamily/Winged helix DNA-binding domain"/>
    <property type="match status" value="1"/>
</dbReference>
<dbReference type="AlphaFoldDB" id="A0A0V7ZKN9"/>
<name>A0A0V7ZKN9_9CYAN</name>
<feature type="domain" description="HTH iclR-type" evidence="2">
    <location>
        <begin position="421"/>
        <end position="464"/>
    </location>
</feature>
<feature type="region of interest" description="Disordered" evidence="1">
    <location>
        <begin position="139"/>
        <end position="174"/>
    </location>
</feature>
<dbReference type="GO" id="GO:0003677">
    <property type="term" value="F:DNA binding"/>
    <property type="evidence" value="ECO:0007669"/>
    <property type="project" value="InterPro"/>
</dbReference>
<dbReference type="EMBL" id="LMTZ01000162">
    <property type="protein sequence ID" value="KST62192.1"/>
    <property type="molecule type" value="Genomic_DNA"/>
</dbReference>
<protein>
    <recommendedName>
        <fullName evidence="2">HTH iclR-type domain-containing protein</fullName>
    </recommendedName>
</protein>
<keyword evidence="5" id="KW-1185">Reference proteome</keyword>